<evidence type="ECO:0000256" key="1">
    <source>
        <dbReference type="ARBA" id="ARBA00022603"/>
    </source>
</evidence>
<dbReference type="PANTHER" id="PTHR21008:SF1">
    <property type="entry name" value="25S RRNA (ADENINE(2142)-N(1))-METHYLTRANSFERASE"/>
    <property type="match status" value="1"/>
</dbReference>
<gene>
    <name evidence="6" type="ORF">R9X50_00355300</name>
</gene>
<proteinExistence type="inferred from homology"/>
<dbReference type="Pfam" id="PF11968">
    <property type="entry name" value="Bmt2"/>
    <property type="match status" value="1"/>
</dbReference>
<protein>
    <recommendedName>
        <fullName evidence="4">25S rRNA adenine-N(1) methyltransferase</fullName>
        <ecNumber evidence="4">2.1.1.-</ecNumber>
    </recommendedName>
</protein>
<comment type="function">
    <text evidence="4">S-adenosyl-L-methionine-dependent methyltransferase that specifically methylates the N(1) position of an adenine present in helix 65 in 25S rRNA.</text>
</comment>
<dbReference type="GO" id="GO:0005730">
    <property type="term" value="C:nucleolus"/>
    <property type="evidence" value="ECO:0007669"/>
    <property type="project" value="UniProtKB-SubCell"/>
</dbReference>
<evidence type="ECO:0000256" key="2">
    <source>
        <dbReference type="ARBA" id="ARBA00022679"/>
    </source>
</evidence>
<organism evidence="6 7">
    <name type="scientific">Acrodontium crateriforme</name>
    <dbReference type="NCBI Taxonomy" id="150365"/>
    <lineage>
        <taxon>Eukaryota</taxon>
        <taxon>Fungi</taxon>
        <taxon>Dikarya</taxon>
        <taxon>Ascomycota</taxon>
        <taxon>Pezizomycotina</taxon>
        <taxon>Dothideomycetes</taxon>
        <taxon>Dothideomycetidae</taxon>
        <taxon>Mycosphaerellales</taxon>
        <taxon>Teratosphaeriaceae</taxon>
        <taxon>Acrodontium</taxon>
    </lineage>
</organism>
<feature type="binding site" evidence="4">
    <location>
        <position position="145"/>
    </location>
    <ligand>
        <name>S-adenosyl-L-methionine</name>
        <dbReference type="ChEBI" id="CHEBI:59789"/>
    </ligand>
</feature>
<evidence type="ECO:0000256" key="3">
    <source>
        <dbReference type="ARBA" id="ARBA00022691"/>
    </source>
</evidence>
<feature type="region of interest" description="Disordered" evidence="5">
    <location>
        <begin position="1"/>
        <end position="36"/>
    </location>
</feature>
<evidence type="ECO:0000256" key="4">
    <source>
        <dbReference type="HAMAP-Rule" id="MF_03044"/>
    </source>
</evidence>
<keyword evidence="2 4" id="KW-0808">Transferase</keyword>
<dbReference type="PANTHER" id="PTHR21008">
    <property type="entry name" value="S-ADENOSYLMETHIONINE SENSOR UPSTREAM OF MTORC1-RELATED"/>
    <property type="match status" value="1"/>
</dbReference>
<evidence type="ECO:0000313" key="7">
    <source>
        <dbReference type="Proteomes" id="UP001303373"/>
    </source>
</evidence>
<feature type="compositionally biased region" description="Basic residues" evidence="5">
    <location>
        <begin position="1"/>
        <end position="11"/>
    </location>
</feature>
<dbReference type="HAMAP" id="MF_03044">
    <property type="entry name" value="BMT2"/>
    <property type="match status" value="1"/>
</dbReference>
<dbReference type="EC" id="2.1.1.-" evidence="4"/>
<dbReference type="EMBL" id="CP138584">
    <property type="protein sequence ID" value="WPH00723.1"/>
    <property type="molecule type" value="Genomic_DNA"/>
</dbReference>
<comment type="subcellular location">
    <subcellularLocation>
        <location evidence="4">Nucleus</location>
        <location evidence="4">Nucleolus</location>
    </subcellularLocation>
</comment>
<evidence type="ECO:0000313" key="6">
    <source>
        <dbReference type="EMBL" id="WPH00723.1"/>
    </source>
</evidence>
<keyword evidence="4" id="KW-0539">Nucleus</keyword>
<keyword evidence="1 4" id="KW-0489">Methyltransferase</keyword>
<feature type="binding site" evidence="4">
    <location>
        <position position="125"/>
    </location>
    <ligand>
        <name>S-adenosyl-L-methionine</name>
        <dbReference type="ChEBI" id="CHEBI:59789"/>
    </ligand>
</feature>
<feature type="compositionally biased region" description="Low complexity" evidence="5">
    <location>
        <begin position="22"/>
        <end position="36"/>
    </location>
</feature>
<dbReference type="InterPro" id="IPR021867">
    <property type="entry name" value="Bmt2/SAMTOR"/>
</dbReference>
<reference evidence="6 7" key="1">
    <citation type="submission" date="2023-11" db="EMBL/GenBank/DDBJ databases">
        <title>An acidophilic fungus is an integral part of prey digestion in a carnivorous sundew plant.</title>
        <authorList>
            <person name="Tsai I.J."/>
        </authorList>
    </citation>
    <scope>NUCLEOTIDE SEQUENCE [LARGE SCALE GENOMIC DNA]</scope>
    <source>
        <strain evidence="6">169a</strain>
    </source>
</reference>
<dbReference type="GO" id="GO:0016433">
    <property type="term" value="F:rRNA (adenine) methyltransferase activity"/>
    <property type="evidence" value="ECO:0007669"/>
    <property type="project" value="UniProtKB-UniRule"/>
</dbReference>
<evidence type="ECO:0000256" key="5">
    <source>
        <dbReference type="SAM" id="MobiDB-lite"/>
    </source>
</evidence>
<dbReference type="Proteomes" id="UP001303373">
    <property type="component" value="Chromosome 5"/>
</dbReference>
<keyword evidence="7" id="KW-1185">Reference proteome</keyword>
<sequence length="300" mass="33072">MGSKKSTKAKGSRAGSLSAGRPPTAAKPKASVSAKATRTVINKLHQINKQLVRAKSAGNEAQVKDLQTQVDALGGLPRYQQASIQGQSIERGGDSSLVLMQWLKDAGVVGQLKTSHARLKLLEVGALSIKNACATSGIFDVQRIDLHSQADGILQQDFMERPIPQTGEEKFHIISLSLVLNFVPDAEGRGEMLRRTCQFLERNQIGDGSSETAATHYPSLFLVLPAPCVTNSRYMDEKRLTLLMAHLGYSLIQRKQTTKLVYYLWHWKPILELKRQGFAKTQVNPGVTRNNFAIVLKRSK</sequence>
<accession>A0AAQ3M3U7</accession>
<name>A0AAQ3M3U7_9PEZI</name>
<keyword evidence="3 4" id="KW-0949">S-adenosyl-L-methionine</keyword>
<dbReference type="AlphaFoldDB" id="A0AAQ3M3U7"/>
<comment type="similarity">
    <text evidence="4">Belongs to the BMT2 family.</text>
</comment>